<name>A0A5J5KVX2_9MICC</name>
<organism evidence="2 3">
    <name type="scientific">Kocuria coralli</name>
    <dbReference type="NCBI Taxonomy" id="1461025"/>
    <lineage>
        <taxon>Bacteria</taxon>
        <taxon>Bacillati</taxon>
        <taxon>Actinomycetota</taxon>
        <taxon>Actinomycetes</taxon>
        <taxon>Micrococcales</taxon>
        <taxon>Micrococcaceae</taxon>
        <taxon>Kocuria</taxon>
    </lineage>
</organism>
<gene>
    <name evidence="2" type="ORF">FCK90_14395</name>
</gene>
<keyword evidence="1" id="KW-0472">Membrane</keyword>
<dbReference type="RefSeq" id="WP_158035004.1">
    <property type="nucleotide sequence ID" value="NZ_ML708634.1"/>
</dbReference>
<protein>
    <recommendedName>
        <fullName evidence="4">Oxidoreductase</fullName>
    </recommendedName>
</protein>
<evidence type="ECO:0000313" key="3">
    <source>
        <dbReference type="Proteomes" id="UP000325957"/>
    </source>
</evidence>
<dbReference type="OrthoDB" id="4963680at2"/>
<reference evidence="2 3" key="1">
    <citation type="submission" date="2019-05" db="EMBL/GenBank/DDBJ databases">
        <title>Kocuria coralli sp. nov., a novel actinobacterium isolated from coral reef seawater.</title>
        <authorList>
            <person name="Li J."/>
        </authorList>
    </citation>
    <scope>NUCLEOTIDE SEQUENCE [LARGE SCALE GENOMIC DNA]</scope>
    <source>
        <strain evidence="2 3">SCSIO 13007</strain>
    </source>
</reference>
<evidence type="ECO:0000313" key="2">
    <source>
        <dbReference type="EMBL" id="KAA9393015.1"/>
    </source>
</evidence>
<sequence>MTTKDEWVNRLREALSTGSLVDLANGQEVDLDDEGHWPADRRVPAEALRTVLLDHDLPADPHGLRIRGAMIDGMLDLQYSNIPYRLTLQDCFLPEGLLAEGSHLRWPDLSRTRLSSLNLDDGMIDGTLNLDKTAIEGGVRAIGATITGQLELNGATLSNPDGYALILDGATINGGLFANGGFTATGELRAPGATITGALDLTDAALSNPDGYALLLDGATINGDIFACGKFTAIGGIRAPGATITGTLHLTDAALSNPDSYALLLDGATINGDIVACGKFTATGGICILAATITGALNLTDAALSNPEDYALSLDGVTVGALFARGDFTATGEVRAPGATITGQLDLTNATLSNPHGQALHLDGATIRGDLFARGHFTATGGIRAPGATITGQLDLTNATLSNPHGHALNLERATVDSLHLGGIHSWEGGLNLDFCEVTVIDFEKKTKLDKYTEPGFIYPSPVSAIGWRVQDIHGDLAEDWKVARDWLDTAPNFASQPWEELARVYDRKGDPSSAKHLRWNAAHRVTKNSPPLSGAWRWLYAATVGYGYYPLLAVGWIIALVIGASLLTFMNPGGFVPTAPTARATITVESETSAPEATSIGLESSPPNECPALDKPVTAASPEQCKVGGYPELEPISYAIATVTPAAALSAPAWTPQLTWLNWTLTGMKLFGWVMTIFLLAGLTGILRKK</sequence>
<comment type="caution">
    <text evidence="2">The sequence shown here is derived from an EMBL/GenBank/DDBJ whole genome shotgun (WGS) entry which is preliminary data.</text>
</comment>
<dbReference type="Proteomes" id="UP000325957">
    <property type="component" value="Unassembled WGS sequence"/>
</dbReference>
<proteinExistence type="predicted"/>
<feature type="transmembrane region" description="Helical" evidence="1">
    <location>
        <begin position="671"/>
        <end position="688"/>
    </location>
</feature>
<evidence type="ECO:0008006" key="4">
    <source>
        <dbReference type="Google" id="ProtNLM"/>
    </source>
</evidence>
<accession>A0A5J5KVX2</accession>
<keyword evidence="1" id="KW-1133">Transmembrane helix</keyword>
<dbReference type="EMBL" id="SZWF01000032">
    <property type="protein sequence ID" value="KAA9393015.1"/>
    <property type="molecule type" value="Genomic_DNA"/>
</dbReference>
<keyword evidence="3" id="KW-1185">Reference proteome</keyword>
<feature type="transmembrane region" description="Helical" evidence="1">
    <location>
        <begin position="547"/>
        <end position="571"/>
    </location>
</feature>
<evidence type="ECO:0000256" key="1">
    <source>
        <dbReference type="SAM" id="Phobius"/>
    </source>
</evidence>
<keyword evidence="1" id="KW-0812">Transmembrane</keyword>
<dbReference type="AlphaFoldDB" id="A0A5J5KVX2"/>